<evidence type="ECO:0000313" key="1">
    <source>
        <dbReference type="EMBL" id="KAJ5215250.1"/>
    </source>
</evidence>
<evidence type="ECO:0000313" key="2">
    <source>
        <dbReference type="Proteomes" id="UP001150904"/>
    </source>
</evidence>
<protein>
    <submittedName>
        <fullName evidence="1">Uncharacterized protein</fullName>
    </submittedName>
</protein>
<dbReference type="RefSeq" id="XP_058311063.1">
    <property type="nucleotide sequence ID" value="XM_058448719.1"/>
</dbReference>
<name>A0A9W9N8J4_9EURO</name>
<reference evidence="1" key="2">
    <citation type="journal article" date="2023" name="IMA Fungus">
        <title>Comparative genomic study of the Penicillium genus elucidates a diverse pangenome and 15 lateral gene transfer events.</title>
        <authorList>
            <person name="Petersen C."/>
            <person name="Sorensen T."/>
            <person name="Nielsen M.R."/>
            <person name="Sondergaard T.E."/>
            <person name="Sorensen J.L."/>
            <person name="Fitzpatrick D.A."/>
            <person name="Frisvad J.C."/>
            <person name="Nielsen K.L."/>
        </authorList>
    </citation>
    <scope>NUCLEOTIDE SEQUENCE</scope>
    <source>
        <strain evidence="1">IBT 15544</strain>
    </source>
</reference>
<dbReference type="GeneID" id="83176020"/>
<keyword evidence="2" id="KW-1185">Reference proteome</keyword>
<accession>A0A9W9N8J4</accession>
<dbReference type="AlphaFoldDB" id="A0A9W9N8J4"/>
<sequence>MSFYVSSNQMIEYSKPFSQHHRATVFNGKPQYNEIISEEASGRNIKRLANTHEARGEVLVMVSASHKVRDLSRKIVCKHLEQRVRLYETEFQPS</sequence>
<organism evidence="1 2">
    <name type="scientific">Penicillium cinerascens</name>
    <dbReference type="NCBI Taxonomy" id="70096"/>
    <lineage>
        <taxon>Eukaryota</taxon>
        <taxon>Fungi</taxon>
        <taxon>Dikarya</taxon>
        <taxon>Ascomycota</taxon>
        <taxon>Pezizomycotina</taxon>
        <taxon>Eurotiomycetes</taxon>
        <taxon>Eurotiomycetidae</taxon>
        <taxon>Eurotiales</taxon>
        <taxon>Aspergillaceae</taxon>
        <taxon>Penicillium</taxon>
    </lineage>
</organism>
<dbReference type="Proteomes" id="UP001150904">
    <property type="component" value="Unassembled WGS sequence"/>
</dbReference>
<proteinExistence type="predicted"/>
<dbReference type="EMBL" id="JAPQKR010000005">
    <property type="protein sequence ID" value="KAJ5215250.1"/>
    <property type="molecule type" value="Genomic_DNA"/>
</dbReference>
<gene>
    <name evidence="1" type="ORF">N7498_001657</name>
</gene>
<dbReference type="OrthoDB" id="4494341at2759"/>
<comment type="caution">
    <text evidence="1">The sequence shown here is derived from an EMBL/GenBank/DDBJ whole genome shotgun (WGS) entry which is preliminary data.</text>
</comment>
<reference evidence="1" key="1">
    <citation type="submission" date="2022-12" db="EMBL/GenBank/DDBJ databases">
        <authorList>
            <person name="Petersen C."/>
        </authorList>
    </citation>
    <scope>NUCLEOTIDE SEQUENCE</scope>
    <source>
        <strain evidence="1">IBT 15544</strain>
    </source>
</reference>